<keyword evidence="4" id="KW-0804">Transcription</keyword>
<feature type="region of interest" description="Disordered" evidence="7">
    <location>
        <begin position="425"/>
        <end position="447"/>
    </location>
</feature>
<dbReference type="PROSITE" id="PS00658">
    <property type="entry name" value="FORK_HEAD_2"/>
    <property type="match status" value="1"/>
</dbReference>
<dbReference type="FunFam" id="1.10.10.10:FF:000088">
    <property type="entry name" value="Forkhead box protein J3"/>
    <property type="match status" value="1"/>
</dbReference>
<dbReference type="PANTHER" id="PTHR46078:SF2">
    <property type="entry name" value="FORK-HEAD DOMAIN-CONTAINING PROTEIN"/>
    <property type="match status" value="1"/>
</dbReference>
<evidence type="ECO:0000256" key="2">
    <source>
        <dbReference type="ARBA" id="ARBA00023015"/>
    </source>
</evidence>
<accession>A0A6S7HS85</accession>
<evidence type="ECO:0000313" key="8">
    <source>
        <dbReference type="EMBL" id="CAB3998210.1"/>
    </source>
</evidence>
<feature type="compositionally biased region" description="Polar residues" evidence="7">
    <location>
        <begin position="427"/>
        <end position="439"/>
    </location>
</feature>
<dbReference type="InterPro" id="IPR045912">
    <property type="entry name" value="FOXJ2/3-like"/>
</dbReference>
<organism evidence="8 9">
    <name type="scientific">Paramuricea clavata</name>
    <name type="common">Red gorgonian</name>
    <name type="synonym">Violescent sea-whip</name>
    <dbReference type="NCBI Taxonomy" id="317549"/>
    <lineage>
        <taxon>Eukaryota</taxon>
        <taxon>Metazoa</taxon>
        <taxon>Cnidaria</taxon>
        <taxon>Anthozoa</taxon>
        <taxon>Octocorallia</taxon>
        <taxon>Malacalcyonacea</taxon>
        <taxon>Plexauridae</taxon>
        <taxon>Paramuricea</taxon>
    </lineage>
</organism>
<dbReference type="PRINTS" id="PR00053">
    <property type="entry name" value="FORKHEAD"/>
</dbReference>
<dbReference type="Gene3D" id="1.10.10.10">
    <property type="entry name" value="Winged helix-like DNA-binding domain superfamily/Winged helix DNA-binding domain"/>
    <property type="match status" value="1"/>
</dbReference>
<proteinExistence type="predicted"/>
<comment type="subcellular location">
    <subcellularLocation>
        <location evidence="1 6">Nucleus</location>
    </subcellularLocation>
</comment>
<gene>
    <name evidence="8" type="ORF">PACLA_8A008920</name>
</gene>
<dbReference type="InterPro" id="IPR001766">
    <property type="entry name" value="Fork_head_dom"/>
</dbReference>
<evidence type="ECO:0000313" key="9">
    <source>
        <dbReference type="Proteomes" id="UP001152795"/>
    </source>
</evidence>
<dbReference type="PROSITE" id="PS50039">
    <property type="entry name" value="FORK_HEAD_3"/>
    <property type="match status" value="1"/>
</dbReference>
<dbReference type="PROSITE" id="PS00657">
    <property type="entry name" value="FORK_HEAD_1"/>
    <property type="match status" value="1"/>
</dbReference>
<comment type="caution">
    <text evidence="8">The sequence shown here is derived from an EMBL/GenBank/DDBJ whole genome shotgun (WGS) entry which is preliminary data.</text>
</comment>
<protein>
    <submittedName>
        <fullName evidence="8">Forkhead box J3-like</fullName>
    </submittedName>
</protein>
<dbReference type="EMBL" id="CACRXK020003299">
    <property type="protein sequence ID" value="CAB3998210.1"/>
    <property type="molecule type" value="Genomic_DNA"/>
</dbReference>
<dbReference type="OrthoDB" id="10029558at2759"/>
<dbReference type="InterPro" id="IPR036388">
    <property type="entry name" value="WH-like_DNA-bd_sf"/>
</dbReference>
<keyword evidence="2" id="KW-0805">Transcription regulation</keyword>
<feature type="region of interest" description="Disordered" evidence="7">
    <location>
        <begin position="278"/>
        <end position="304"/>
    </location>
</feature>
<dbReference type="SMART" id="SM00339">
    <property type="entry name" value="FH"/>
    <property type="match status" value="1"/>
</dbReference>
<keyword evidence="5 6" id="KW-0539">Nucleus</keyword>
<evidence type="ECO:0000256" key="1">
    <source>
        <dbReference type="ARBA" id="ARBA00004123"/>
    </source>
</evidence>
<feature type="DNA-binding region" description="Fork-head" evidence="6">
    <location>
        <begin position="69"/>
        <end position="164"/>
    </location>
</feature>
<dbReference type="Proteomes" id="UP001152795">
    <property type="component" value="Unassembled WGS sequence"/>
</dbReference>
<dbReference type="GO" id="GO:0005634">
    <property type="term" value="C:nucleus"/>
    <property type="evidence" value="ECO:0007669"/>
    <property type="project" value="UniProtKB-SubCell"/>
</dbReference>
<dbReference type="SUPFAM" id="SSF46785">
    <property type="entry name" value="Winged helix' DNA-binding domain"/>
    <property type="match status" value="1"/>
</dbReference>
<evidence type="ECO:0000256" key="5">
    <source>
        <dbReference type="ARBA" id="ARBA00023242"/>
    </source>
</evidence>
<dbReference type="InterPro" id="IPR036390">
    <property type="entry name" value="WH_DNA-bd_sf"/>
</dbReference>
<dbReference type="CDD" id="cd20024">
    <property type="entry name" value="FH_FOXJ2-like"/>
    <property type="match status" value="1"/>
</dbReference>
<dbReference type="GO" id="GO:0000978">
    <property type="term" value="F:RNA polymerase II cis-regulatory region sequence-specific DNA binding"/>
    <property type="evidence" value="ECO:0007669"/>
    <property type="project" value="TreeGrafter"/>
</dbReference>
<name>A0A6S7HS85_PARCT</name>
<dbReference type="Pfam" id="PF00250">
    <property type="entry name" value="Forkhead"/>
    <property type="match status" value="1"/>
</dbReference>
<dbReference type="GO" id="GO:0000981">
    <property type="term" value="F:DNA-binding transcription factor activity, RNA polymerase II-specific"/>
    <property type="evidence" value="ECO:0007669"/>
    <property type="project" value="TreeGrafter"/>
</dbReference>
<dbReference type="AlphaFoldDB" id="A0A6S7HS85"/>
<feature type="region of interest" description="Disordered" evidence="7">
    <location>
        <begin position="132"/>
        <end position="250"/>
    </location>
</feature>
<evidence type="ECO:0000256" key="4">
    <source>
        <dbReference type="ARBA" id="ARBA00023163"/>
    </source>
</evidence>
<keyword evidence="9" id="KW-1185">Reference proteome</keyword>
<dbReference type="InterPro" id="IPR018122">
    <property type="entry name" value="TF_fork_head_CS_1"/>
</dbReference>
<evidence type="ECO:0000256" key="6">
    <source>
        <dbReference type="PROSITE-ProRule" id="PRU00089"/>
    </source>
</evidence>
<evidence type="ECO:0000256" key="3">
    <source>
        <dbReference type="ARBA" id="ARBA00023125"/>
    </source>
</evidence>
<dbReference type="PANTHER" id="PTHR46078">
    <property type="entry name" value="FORKHEAD BOX PROTEIN J2 FAMILY MEMBER"/>
    <property type="match status" value="1"/>
</dbReference>
<keyword evidence="3 6" id="KW-0238">DNA-binding</keyword>
<feature type="compositionally biased region" description="Low complexity" evidence="7">
    <location>
        <begin position="214"/>
        <end position="243"/>
    </location>
</feature>
<dbReference type="InterPro" id="IPR030456">
    <property type="entry name" value="TF_fork_head_CS_2"/>
</dbReference>
<evidence type="ECO:0000256" key="7">
    <source>
        <dbReference type="SAM" id="MobiDB-lite"/>
    </source>
</evidence>
<reference evidence="8" key="1">
    <citation type="submission" date="2020-04" db="EMBL/GenBank/DDBJ databases">
        <authorList>
            <person name="Alioto T."/>
            <person name="Alioto T."/>
            <person name="Gomez Garrido J."/>
        </authorList>
    </citation>
    <scope>NUCLEOTIDE SEQUENCE</scope>
    <source>
        <strain evidence="8">A484AB</strain>
    </source>
</reference>
<sequence>MAELNSSLTAMDWLPKLTVGGAMANANGCDSMGNGLQKASLRKSPGSPVNPYATLTEQEAREHQLRENKPPYSYANLITFAINSSDSKKMTLSEIYQWICDNFPYYREAGSGWKNSIRHNLSLNKCFRKVARSKDDPGKGSYWAIEQNPSDDVLQLRPSRKRGPNGSFVYGDEDCQYSPGGMSQDGMSPDLSPMHTSPIPGAPLHPSQSPYGTSPSASSQISPSSNQPASVPFNNNNNNNNNNVGEPPTKVVPDISFDDLSASFRSLYRSMFDASVSNQSFGGSSSSSSNPIIGENPSLGNTSTSQQSLSLVQNLETLLESMNSGNWQNVDWGQMQSVMENMQGLDASSFGVDPAQWQELTQSFNQLLNAQGIPRNFNFSTSNQSFSSNSSLSSHSANSFTGRNFMNLSPGSGAHLSAGSFVGSGSPGTSAGSYHSTGSVPGIRVTPPNYNIPRRNVIEEEDEEDDFDWSTIM</sequence>